<sequence>MTPHCHSSPSPVAMDALSAATAPPSSSLQSDALCLHNPTDALSIDTLFVSLEHRQILADSQLRMAGLAMSATSASQQSHSSSHPHTTPNVSHLSEHAQPHPPLTSSMLTPTLTLSSDTSGHPNAPNSMRSHYQWITFVFVSSSSESCTFRFSITAGFLPTHSQS</sequence>
<feature type="region of interest" description="Disordered" evidence="1">
    <location>
        <begin position="68"/>
        <end position="125"/>
    </location>
</feature>
<name>A0ABQ9Y5G4_9EUKA</name>
<proteinExistence type="predicted"/>
<reference evidence="2 3" key="1">
    <citation type="journal article" date="2022" name="bioRxiv">
        <title>Genomics of Preaxostyla Flagellates Illuminates Evolutionary Transitions and the Path Towards Mitochondrial Loss.</title>
        <authorList>
            <person name="Novak L.V.F."/>
            <person name="Treitli S.C."/>
            <person name="Pyrih J."/>
            <person name="Halakuc P."/>
            <person name="Pipaliya S.V."/>
            <person name="Vacek V."/>
            <person name="Brzon O."/>
            <person name="Soukal P."/>
            <person name="Eme L."/>
            <person name="Dacks J.B."/>
            <person name="Karnkowska A."/>
            <person name="Elias M."/>
            <person name="Hampl V."/>
        </authorList>
    </citation>
    <scope>NUCLEOTIDE SEQUENCE [LARGE SCALE GENOMIC DNA]</scope>
    <source>
        <strain evidence="2">NAU3</strain>
        <tissue evidence="2">Gut</tissue>
    </source>
</reference>
<feature type="compositionally biased region" description="Low complexity" evidence="1">
    <location>
        <begin position="70"/>
        <end position="88"/>
    </location>
</feature>
<comment type="caution">
    <text evidence="2">The sequence shown here is derived from an EMBL/GenBank/DDBJ whole genome shotgun (WGS) entry which is preliminary data.</text>
</comment>
<gene>
    <name evidence="2" type="ORF">BLNAU_5997</name>
</gene>
<dbReference type="EMBL" id="JARBJD010000033">
    <property type="protein sequence ID" value="KAK2958981.1"/>
    <property type="molecule type" value="Genomic_DNA"/>
</dbReference>
<organism evidence="2 3">
    <name type="scientific">Blattamonas nauphoetae</name>
    <dbReference type="NCBI Taxonomy" id="2049346"/>
    <lineage>
        <taxon>Eukaryota</taxon>
        <taxon>Metamonada</taxon>
        <taxon>Preaxostyla</taxon>
        <taxon>Oxymonadida</taxon>
        <taxon>Blattamonas</taxon>
    </lineage>
</organism>
<evidence type="ECO:0000256" key="1">
    <source>
        <dbReference type="SAM" id="MobiDB-lite"/>
    </source>
</evidence>
<evidence type="ECO:0000313" key="3">
    <source>
        <dbReference type="Proteomes" id="UP001281761"/>
    </source>
</evidence>
<dbReference type="Proteomes" id="UP001281761">
    <property type="component" value="Unassembled WGS sequence"/>
</dbReference>
<keyword evidence="3" id="KW-1185">Reference proteome</keyword>
<protein>
    <submittedName>
        <fullName evidence="2">Uncharacterized protein</fullName>
    </submittedName>
</protein>
<feature type="compositionally biased region" description="Low complexity" evidence="1">
    <location>
        <begin position="103"/>
        <end position="116"/>
    </location>
</feature>
<accession>A0ABQ9Y5G4</accession>
<evidence type="ECO:0000313" key="2">
    <source>
        <dbReference type="EMBL" id="KAK2958981.1"/>
    </source>
</evidence>